<dbReference type="AlphaFoldDB" id="A0A4P6KSL3"/>
<protein>
    <submittedName>
        <fullName evidence="1">Uncharacterized protein</fullName>
    </submittedName>
</protein>
<dbReference type="EMBL" id="CP035913">
    <property type="protein sequence ID" value="QBE62109.1"/>
    <property type="molecule type" value="Genomic_DNA"/>
</dbReference>
<name>A0A4P6KSL3_9BURK</name>
<evidence type="ECO:0000313" key="1">
    <source>
        <dbReference type="EMBL" id="QBE62109.1"/>
    </source>
</evidence>
<gene>
    <name evidence="1" type="ORF">EWM63_03195</name>
</gene>
<evidence type="ECO:0000313" key="2">
    <source>
        <dbReference type="Proteomes" id="UP000290637"/>
    </source>
</evidence>
<dbReference type="Proteomes" id="UP000290637">
    <property type="component" value="Chromosome"/>
</dbReference>
<reference evidence="1 2" key="1">
    <citation type="submission" date="2019-02" db="EMBL/GenBank/DDBJ databases">
        <title>Draft Genome Sequences of Six Type Strains of the Genus Massilia.</title>
        <authorList>
            <person name="Miess H."/>
            <person name="Frediansyhah A."/>
            <person name="Gross H."/>
        </authorList>
    </citation>
    <scope>NUCLEOTIDE SEQUENCE [LARGE SCALE GENOMIC DNA]</scope>
    <source>
        <strain evidence="1 2">DSM 17473</strain>
    </source>
</reference>
<dbReference type="RefSeq" id="WP_130185246.1">
    <property type="nucleotide sequence ID" value="NZ_CP035913.1"/>
</dbReference>
<keyword evidence="2" id="KW-1185">Reference proteome</keyword>
<dbReference type="KEGG" id="plue:EWM63_03195"/>
<proteinExistence type="predicted"/>
<accession>A0A4P6KSL3</accession>
<sequence>MATANGPGLTQPFYILLMLAREHGMFGKILVLRCIARKHLVAGIKLPYQLDRKISSIIGSEFRQSKTGRLLAQYVDPADTILGPMREIEPINELCCFNCLRTGKGDPSRLQDNPTPWRKFTLKRQTLHPIVN</sequence>
<organism evidence="1 2">
    <name type="scientific">Pseudoduganella lutea</name>
    <dbReference type="NCBI Taxonomy" id="321985"/>
    <lineage>
        <taxon>Bacteria</taxon>
        <taxon>Pseudomonadati</taxon>
        <taxon>Pseudomonadota</taxon>
        <taxon>Betaproteobacteria</taxon>
        <taxon>Burkholderiales</taxon>
        <taxon>Oxalobacteraceae</taxon>
        <taxon>Telluria group</taxon>
        <taxon>Pseudoduganella</taxon>
    </lineage>
</organism>